<dbReference type="EMBL" id="NAJL01000011">
    <property type="protein sequence ID" value="TKA30384.1"/>
    <property type="molecule type" value="Genomic_DNA"/>
</dbReference>
<feature type="compositionally biased region" description="Polar residues" evidence="1">
    <location>
        <begin position="148"/>
        <end position="158"/>
    </location>
</feature>
<feature type="region of interest" description="Disordered" evidence="1">
    <location>
        <begin position="1"/>
        <end position="175"/>
    </location>
</feature>
<dbReference type="AlphaFoldDB" id="A0A4U0U5Z7"/>
<accession>A0A4U0U5Z7</accession>
<proteinExistence type="predicted"/>
<comment type="caution">
    <text evidence="2">The sequence shown here is derived from an EMBL/GenBank/DDBJ whole genome shotgun (WGS) entry which is preliminary data.</text>
</comment>
<organism evidence="2 3">
    <name type="scientific">Salinomyces thailandicus</name>
    <dbReference type="NCBI Taxonomy" id="706561"/>
    <lineage>
        <taxon>Eukaryota</taxon>
        <taxon>Fungi</taxon>
        <taxon>Dikarya</taxon>
        <taxon>Ascomycota</taxon>
        <taxon>Pezizomycotina</taxon>
        <taxon>Dothideomycetes</taxon>
        <taxon>Dothideomycetidae</taxon>
        <taxon>Mycosphaerellales</taxon>
        <taxon>Teratosphaeriaceae</taxon>
        <taxon>Salinomyces</taxon>
    </lineage>
</organism>
<evidence type="ECO:0000256" key="1">
    <source>
        <dbReference type="SAM" id="MobiDB-lite"/>
    </source>
</evidence>
<evidence type="ECO:0000313" key="3">
    <source>
        <dbReference type="Proteomes" id="UP000308549"/>
    </source>
</evidence>
<protein>
    <submittedName>
        <fullName evidence="2">Uncharacterized protein</fullName>
    </submittedName>
</protein>
<dbReference type="OrthoDB" id="3934090at2759"/>
<evidence type="ECO:0000313" key="2">
    <source>
        <dbReference type="EMBL" id="TKA30384.1"/>
    </source>
</evidence>
<dbReference type="Proteomes" id="UP000308549">
    <property type="component" value="Unassembled WGS sequence"/>
</dbReference>
<reference evidence="2 3" key="1">
    <citation type="submission" date="2017-03" db="EMBL/GenBank/DDBJ databases">
        <title>Genomes of endolithic fungi from Antarctica.</title>
        <authorList>
            <person name="Coleine C."/>
            <person name="Masonjones S."/>
            <person name="Stajich J.E."/>
        </authorList>
    </citation>
    <scope>NUCLEOTIDE SEQUENCE [LARGE SCALE GENOMIC DNA]</scope>
    <source>
        <strain evidence="2 3">CCFEE 6315</strain>
    </source>
</reference>
<sequence>MSQSSHSKRLADSPTTRSPTLKRKRSTPILNTKKNRLSRTSLGIPVEGDQDITSPSDDGVFLDALEQQDGLVGKVTEDASSTTEKHEDEKMSQVAPQVDEEMGDAAPQNDDPGAEDIFEATFGKSAKHPAKEDDEQAPVIKDEHENECNGTRGASTPPRSSPMPDPGTHKSTAVNGNQVAPAAGSFRRAVQAEIHPEKDQSTALKNHRKFHDRVKPLKPSLKLADHRYWIAVLPPDREMRNAKDEKHFTWMKGNRLTTVETVWHTFQTTALIEEFVLLLGNVERVQFTDKCEELDYFNDKFVLFRAVDVESPLGEGVELGKGCPPEEPEYILIE</sequence>
<keyword evidence="3" id="KW-1185">Reference proteome</keyword>
<gene>
    <name evidence="2" type="ORF">B0A50_02611</name>
</gene>
<name>A0A4U0U5Z7_9PEZI</name>